<name>A0A7Y0HWE8_9BIFI</name>
<evidence type="ECO:0000256" key="1">
    <source>
        <dbReference type="SAM" id="MobiDB-lite"/>
    </source>
</evidence>
<reference evidence="2 3" key="1">
    <citation type="submission" date="2020-02" db="EMBL/GenBank/DDBJ databases">
        <title>Characterization of phylogenetic diversity of novel bifidobacterial species isolated in Czech ZOOs.</title>
        <authorList>
            <person name="Lugli G.A."/>
            <person name="Vera N.B."/>
            <person name="Ventura M."/>
        </authorList>
    </citation>
    <scope>NUCLEOTIDE SEQUENCE [LARGE SCALE GENOMIC DNA]</scope>
    <source>
        <strain evidence="2 3">DSM 109959</strain>
    </source>
</reference>
<proteinExistence type="predicted"/>
<feature type="region of interest" description="Disordered" evidence="1">
    <location>
        <begin position="149"/>
        <end position="174"/>
    </location>
</feature>
<sequence>MSDSMNDEYDRIDEAISAAIDVDELMGIEEETLKSMHRVLVDLDPGTPTAGVLFGLMDEAHEADASLPVVAEQWGDYIAVDSDWVGWFVHSYRLLGLRHYDECVYWKYAARSLGAAYRWPRDLDRLVEDIATSYHDWYLTLKLEAEGVSADDEDTDDGDDADDASAPDVTGKEK</sequence>
<organism evidence="2 3">
    <name type="scientific">Bifidobacterium olomucense</name>
    <dbReference type="NCBI Taxonomy" id="2675324"/>
    <lineage>
        <taxon>Bacteria</taxon>
        <taxon>Bacillati</taxon>
        <taxon>Actinomycetota</taxon>
        <taxon>Actinomycetes</taxon>
        <taxon>Bifidobacteriales</taxon>
        <taxon>Bifidobacteriaceae</taxon>
        <taxon>Bifidobacterium</taxon>
    </lineage>
</organism>
<accession>A0A7Y0HWE8</accession>
<dbReference type="EMBL" id="JAAIIG010000002">
    <property type="protein sequence ID" value="NMM97578.1"/>
    <property type="molecule type" value="Genomic_DNA"/>
</dbReference>
<feature type="compositionally biased region" description="Acidic residues" evidence="1">
    <location>
        <begin position="149"/>
        <end position="165"/>
    </location>
</feature>
<dbReference type="AlphaFoldDB" id="A0A7Y0HWE8"/>
<evidence type="ECO:0000313" key="2">
    <source>
        <dbReference type="EMBL" id="NMM97578.1"/>
    </source>
</evidence>
<dbReference type="Proteomes" id="UP000543419">
    <property type="component" value="Unassembled WGS sequence"/>
</dbReference>
<keyword evidence="3" id="KW-1185">Reference proteome</keyword>
<evidence type="ECO:0000313" key="3">
    <source>
        <dbReference type="Proteomes" id="UP000543419"/>
    </source>
</evidence>
<protein>
    <submittedName>
        <fullName evidence="2">Uncharacterized protein</fullName>
    </submittedName>
</protein>
<gene>
    <name evidence="2" type="ORF">G1C97_0527</name>
</gene>
<comment type="caution">
    <text evidence="2">The sequence shown here is derived from an EMBL/GenBank/DDBJ whole genome shotgun (WGS) entry which is preliminary data.</text>
</comment>
<dbReference type="RefSeq" id="WP_169240404.1">
    <property type="nucleotide sequence ID" value="NZ_JAAIIG010000002.1"/>
</dbReference>